<dbReference type="Proteomes" id="UP001176961">
    <property type="component" value="Unassembled WGS sequence"/>
</dbReference>
<name>A0AA36M4V5_CYLNA</name>
<accession>A0AA36M4V5</accession>
<evidence type="ECO:0000256" key="1">
    <source>
        <dbReference type="SAM" id="MobiDB-lite"/>
    </source>
</evidence>
<sequence>MTLLSLHLQKLHFAKEWVNCVDSHDLFFIIGGPQSYQSSSSSRTLEEARPRAKVGDGRRGGSPKVVVEDVGVIAMVGVDFDVKFVGSLHTSSNYHYKFAPERDSWKGDKLSMMLRFGSLRVQSLGDEIPLPPGFESALLRGTTSNVYFDGIVEGDSLKEKLDEKAGRNRRN</sequence>
<reference evidence="2" key="1">
    <citation type="submission" date="2023-07" db="EMBL/GenBank/DDBJ databases">
        <authorList>
            <consortium name="CYATHOMIX"/>
        </authorList>
    </citation>
    <scope>NUCLEOTIDE SEQUENCE</scope>
    <source>
        <strain evidence="2">N/A</strain>
    </source>
</reference>
<evidence type="ECO:0000313" key="2">
    <source>
        <dbReference type="EMBL" id="CAJ0597112.1"/>
    </source>
</evidence>
<comment type="caution">
    <text evidence="2">The sequence shown here is derived from an EMBL/GenBank/DDBJ whole genome shotgun (WGS) entry which is preliminary data.</text>
</comment>
<dbReference type="AlphaFoldDB" id="A0AA36M4V5"/>
<feature type="region of interest" description="Disordered" evidence="1">
    <location>
        <begin position="35"/>
        <end position="60"/>
    </location>
</feature>
<evidence type="ECO:0000313" key="3">
    <source>
        <dbReference type="Proteomes" id="UP001176961"/>
    </source>
</evidence>
<keyword evidence="3" id="KW-1185">Reference proteome</keyword>
<feature type="compositionally biased region" description="Basic and acidic residues" evidence="1">
    <location>
        <begin position="44"/>
        <end position="59"/>
    </location>
</feature>
<gene>
    <name evidence="2" type="ORF">CYNAS_LOCUS9095</name>
</gene>
<protein>
    <submittedName>
        <fullName evidence="2">Uncharacterized protein</fullName>
    </submittedName>
</protein>
<organism evidence="2 3">
    <name type="scientific">Cylicocyclus nassatus</name>
    <name type="common">Nematode worm</name>
    <dbReference type="NCBI Taxonomy" id="53992"/>
    <lineage>
        <taxon>Eukaryota</taxon>
        <taxon>Metazoa</taxon>
        <taxon>Ecdysozoa</taxon>
        <taxon>Nematoda</taxon>
        <taxon>Chromadorea</taxon>
        <taxon>Rhabditida</taxon>
        <taxon>Rhabditina</taxon>
        <taxon>Rhabditomorpha</taxon>
        <taxon>Strongyloidea</taxon>
        <taxon>Strongylidae</taxon>
        <taxon>Cylicocyclus</taxon>
    </lineage>
</organism>
<proteinExistence type="predicted"/>
<dbReference type="EMBL" id="CATQJL010000223">
    <property type="protein sequence ID" value="CAJ0597112.1"/>
    <property type="molecule type" value="Genomic_DNA"/>
</dbReference>